<proteinExistence type="predicted"/>
<dbReference type="Pfam" id="PF09840">
    <property type="entry name" value="DUF2067"/>
    <property type="match status" value="1"/>
</dbReference>
<comment type="caution">
    <text evidence="1">The sequence shown here is derived from an EMBL/GenBank/DDBJ whole genome shotgun (WGS) entry which is preliminary data.</text>
</comment>
<dbReference type="AlphaFoldDB" id="A0A7C1T1G4"/>
<organism evidence="1">
    <name type="scientific">Thermofilum pendens</name>
    <dbReference type="NCBI Taxonomy" id="2269"/>
    <lineage>
        <taxon>Archaea</taxon>
        <taxon>Thermoproteota</taxon>
        <taxon>Thermoprotei</taxon>
        <taxon>Thermofilales</taxon>
        <taxon>Thermofilaceae</taxon>
        <taxon>Thermofilum</taxon>
    </lineage>
</organism>
<evidence type="ECO:0000313" key="2">
    <source>
        <dbReference type="EMBL" id="HHP04614.1"/>
    </source>
</evidence>
<name>A0A7C1T1G4_THEPE</name>
<dbReference type="EMBL" id="DSKP01000125">
    <property type="protein sequence ID" value="HEB48860.1"/>
    <property type="molecule type" value="Genomic_DNA"/>
</dbReference>
<gene>
    <name evidence="2" type="ORF">ENM88_02535</name>
    <name evidence="1" type="ORF">ENP77_03600</name>
</gene>
<protein>
    <submittedName>
        <fullName evidence="1">DUF2067 domain-containing protein</fullName>
    </submittedName>
</protein>
<evidence type="ECO:0000313" key="1">
    <source>
        <dbReference type="EMBL" id="HEB48860.1"/>
    </source>
</evidence>
<sequence>MRGVTLTFSFASSEEAVKFLEVITKMLGGRAILGEVKGDKVKVFIPHSEDYQEVVRKVKLLYMEMRSSSKIGLRRYDSTTILSVASLEIAIPLQALVDALRLSGHKASLEGTAIVTNASFHEVVRLAEKLSHCYSEAVKVGLPAPIRRLIAAAAACANLSVQDILDALEQRGLIKRDDGILQASTLEAIHRELEKMVSSGSGR</sequence>
<reference evidence="1" key="1">
    <citation type="journal article" date="2020" name="mSystems">
        <title>Genome- and Community-Level Interaction Insights into Carbon Utilization and Element Cycling Functions of Hydrothermarchaeota in Hydrothermal Sediment.</title>
        <authorList>
            <person name="Zhou Z."/>
            <person name="Liu Y."/>
            <person name="Xu W."/>
            <person name="Pan J."/>
            <person name="Luo Z.H."/>
            <person name="Li M."/>
        </authorList>
    </citation>
    <scope>NUCLEOTIDE SEQUENCE [LARGE SCALE GENOMIC DNA]</scope>
    <source>
        <strain evidence="2">SpSt-1125</strain>
        <strain evidence="1">SpSt-25</strain>
    </source>
</reference>
<accession>A0A7C1T1G4</accession>
<dbReference type="InterPro" id="IPR019202">
    <property type="entry name" value="DUF2067"/>
</dbReference>
<dbReference type="EMBL" id="DRZM01000089">
    <property type="protein sequence ID" value="HHP04614.1"/>
    <property type="molecule type" value="Genomic_DNA"/>
</dbReference>